<dbReference type="PANTHER" id="PTHR46187">
    <property type="entry name" value="ALKALINE CERAMIDASE 3"/>
    <property type="match status" value="1"/>
</dbReference>
<keyword evidence="8" id="KW-1133">Transmembrane helix</keyword>
<accession>A0A2J8MBG0</accession>
<comment type="pathway">
    <text evidence="3">Sphingolipid metabolism.</text>
</comment>
<dbReference type="InterPro" id="IPR008901">
    <property type="entry name" value="ACER"/>
</dbReference>
<dbReference type="Proteomes" id="UP000236370">
    <property type="component" value="Unassembled WGS sequence"/>
</dbReference>
<evidence type="ECO:0000256" key="8">
    <source>
        <dbReference type="ARBA" id="ARBA00022989"/>
    </source>
</evidence>
<evidence type="ECO:0000256" key="6">
    <source>
        <dbReference type="ARBA" id="ARBA00022801"/>
    </source>
</evidence>
<evidence type="ECO:0000256" key="11">
    <source>
        <dbReference type="ARBA" id="ARBA00048323"/>
    </source>
</evidence>
<evidence type="ECO:0000256" key="4">
    <source>
        <dbReference type="ARBA" id="ARBA00009780"/>
    </source>
</evidence>
<evidence type="ECO:0000256" key="9">
    <source>
        <dbReference type="ARBA" id="ARBA00023136"/>
    </source>
</evidence>
<evidence type="ECO:0000256" key="3">
    <source>
        <dbReference type="ARBA" id="ARBA00004991"/>
    </source>
</evidence>
<dbReference type="PANTHER" id="PTHR46187:SF3">
    <property type="entry name" value="ALKALINE CERAMIDASE 3"/>
    <property type="match status" value="1"/>
</dbReference>
<evidence type="ECO:0000256" key="10">
    <source>
        <dbReference type="ARBA" id="ARBA00047401"/>
    </source>
</evidence>
<gene>
    <name evidence="15" type="ORF">CK820_G0021880</name>
</gene>
<feature type="binding site" evidence="13">
    <location>
        <position position="20"/>
    </location>
    <ligand>
        <name>Ca(2+)</name>
        <dbReference type="ChEBI" id="CHEBI:29108"/>
    </ligand>
</feature>
<keyword evidence="9" id="KW-0472">Membrane</keyword>
<feature type="binding site" evidence="13">
    <location>
        <position position="33"/>
    </location>
    <ligand>
        <name>Ca(2+)</name>
        <dbReference type="ChEBI" id="CHEBI:29108"/>
    </ligand>
</feature>
<protein>
    <recommendedName>
        <fullName evidence="14">Alkaline ceramidase</fullName>
        <ecNumber evidence="14">3.5.1.-</ecNumber>
    </recommendedName>
</protein>
<proteinExistence type="inferred from homology"/>
<dbReference type="GO" id="GO:0016020">
    <property type="term" value="C:membrane"/>
    <property type="evidence" value="ECO:0007669"/>
    <property type="project" value="UniProtKB-SubCell"/>
</dbReference>
<comment type="catalytic activity">
    <reaction evidence="12">
        <text>an N-acylsphinganine + H2O = sphinganine + a fatty acid</text>
        <dbReference type="Rhea" id="RHEA:33551"/>
        <dbReference type="ChEBI" id="CHEBI:15377"/>
        <dbReference type="ChEBI" id="CHEBI:28868"/>
        <dbReference type="ChEBI" id="CHEBI:31488"/>
        <dbReference type="ChEBI" id="CHEBI:57817"/>
    </reaction>
    <physiologicalReaction direction="left-to-right" evidence="12">
        <dbReference type="Rhea" id="RHEA:33552"/>
    </physiologicalReaction>
</comment>
<comment type="pathway">
    <text evidence="2">Lipid metabolism; sphingolipid metabolism.</text>
</comment>
<dbReference type="Pfam" id="PF05875">
    <property type="entry name" value="Ceramidase"/>
    <property type="match status" value="1"/>
</dbReference>
<keyword evidence="5" id="KW-0812">Transmembrane</keyword>
<evidence type="ECO:0000256" key="7">
    <source>
        <dbReference type="ARBA" id="ARBA00022919"/>
    </source>
</evidence>
<comment type="catalytic activity">
    <reaction evidence="11">
        <text>an N-acylsphing-4-enine + H2O = sphing-4-enine + a fatty acid</text>
        <dbReference type="Rhea" id="RHEA:20856"/>
        <dbReference type="ChEBI" id="CHEBI:15377"/>
        <dbReference type="ChEBI" id="CHEBI:28868"/>
        <dbReference type="ChEBI" id="CHEBI:52639"/>
        <dbReference type="ChEBI" id="CHEBI:57756"/>
        <dbReference type="EC" id="3.5.1.23"/>
    </reaction>
    <physiologicalReaction direction="left-to-right" evidence="11">
        <dbReference type="Rhea" id="RHEA:20857"/>
    </physiologicalReaction>
</comment>
<comment type="caution">
    <text evidence="15">The sequence shown here is derived from an EMBL/GenBank/DDBJ whole genome shotgun (WGS) entry which is preliminary data.</text>
</comment>
<comment type="catalytic activity">
    <reaction evidence="10">
        <text>N-(9Z-octadecenoyl)-sphing-4-enine + H2O = sphing-4-enine + (9Z)-octadecenoate</text>
        <dbReference type="Rhea" id="RHEA:41299"/>
        <dbReference type="ChEBI" id="CHEBI:15377"/>
        <dbReference type="ChEBI" id="CHEBI:30823"/>
        <dbReference type="ChEBI" id="CHEBI:57756"/>
        <dbReference type="ChEBI" id="CHEBI:77996"/>
    </reaction>
    <physiologicalReaction direction="left-to-right" evidence="10">
        <dbReference type="Rhea" id="RHEA:41300"/>
    </physiologicalReaction>
</comment>
<name>A0A2J8MBG0_PANTR</name>
<comment type="similarity">
    <text evidence="4 14">Belongs to the alkaline ceramidase family.</text>
</comment>
<keyword evidence="6 14" id="KW-0378">Hydrolase</keyword>
<dbReference type="GO" id="GO:0006672">
    <property type="term" value="P:ceramide metabolic process"/>
    <property type="evidence" value="ECO:0007669"/>
    <property type="project" value="InterPro"/>
</dbReference>
<reference evidence="15 16" key="1">
    <citation type="submission" date="2017-12" db="EMBL/GenBank/DDBJ databases">
        <title>High-resolution comparative analysis of great ape genomes.</title>
        <authorList>
            <person name="Pollen A."/>
            <person name="Hastie A."/>
            <person name="Hormozdiari F."/>
            <person name="Dougherty M."/>
            <person name="Liu R."/>
            <person name="Chaisson M."/>
            <person name="Hoppe E."/>
            <person name="Hill C."/>
            <person name="Pang A."/>
            <person name="Hillier L."/>
            <person name="Baker C."/>
            <person name="Armstrong J."/>
            <person name="Shendure J."/>
            <person name="Paten B."/>
            <person name="Wilson R."/>
            <person name="Chao H."/>
            <person name="Schneider V."/>
            <person name="Ventura M."/>
            <person name="Kronenberg Z."/>
            <person name="Murali S."/>
            <person name="Gordon D."/>
            <person name="Cantsilieris S."/>
            <person name="Munson K."/>
            <person name="Nelson B."/>
            <person name="Raja A."/>
            <person name="Underwood J."/>
            <person name="Diekhans M."/>
            <person name="Fiddes I."/>
            <person name="Haussler D."/>
            <person name="Eichler E."/>
        </authorList>
    </citation>
    <scope>NUCLEOTIDE SEQUENCE [LARGE SCALE GENOMIC DNA]</scope>
    <source>
        <strain evidence="15">Yerkes chimp pedigree #C0471</strain>
    </source>
</reference>
<dbReference type="GO" id="GO:0017040">
    <property type="term" value="F:N-acylsphingosine amidohydrolase activity"/>
    <property type="evidence" value="ECO:0007669"/>
    <property type="project" value="UniProtKB-EC"/>
</dbReference>
<dbReference type="EC" id="3.5.1.-" evidence="14"/>
<feature type="binding site" evidence="13">
    <location>
        <position position="19"/>
    </location>
    <ligand>
        <name>Ca(2+)</name>
        <dbReference type="ChEBI" id="CHEBI:29108"/>
    </ligand>
</feature>
<evidence type="ECO:0000256" key="5">
    <source>
        <dbReference type="ARBA" id="ARBA00022692"/>
    </source>
</evidence>
<evidence type="ECO:0000256" key="13">
    <source>
        <dbReference type="PIRSR" id="PIRSR608901-1"/>
    </source>
</evidence>
<evidence type="ECO:0000256" key="1">
    <source>
        <dbReference type="ARBA" id="ARBA00004141"/>
    </source>
</evidence>
<feature type="binding site" evidence="13">
    <location>
        <position position="22"/>
    </location>
    <ligand>
        <name>Ca(2+)</name>
        <dbReference type="ChEBI" id="CHEBI:29108"/>
    </ligand>
</feature>
<evidence type="ECO:0000313" key="15">
    <source>
        <dbReference type="EMBL" id="PNI56855.1"/>
    </source>
</evidence>
<comment type="function">
    <text evidence="14">Hydrolyzes the sphingolipid ceramide into sphingosine and free fatty acid.</text>
</comment>
<dbReference type="GO" id="GO:0046512">
    <property type="term" value="P:sphingosine biosynthetic process"/>
    <property type="evidence" value="ECO:0007669"/>
    <property type="project" value="UniProtKB-ARBA"/>
</dbReference>
<feature type="binding site" evidence="13">
    <location>
        <position position="24"/>
    </location>
    <ligand>
        <name>Ca(2+)</name>
        <dbReference type="ChEBI" id="CHEBI:29108"/>
    </ligand>
</feature>
<keyword evidence="14" id="KW-0443">Lipid metabolism</keyword>
<organism evidence="15 16">
    <name type="scientific">Pan troglodytes</name>
    <name type="common">Chimpanzee</name>
    <dbReference type="NCBI Taxonomy" id="9598"/>
    <lineage>
        <taxon>Eukaryota</taxon>
        <taxon>Metazoa</taxon>
        <taxon>Chordata</taxon>
        <taxon>Craniata</taxon>
        <taxon>Vertebrata</taxon>
        <taxon>Euteleostomi</taxon>
        <taxon>Mammalia</taxon>
        <taxon>Eutheria</taxon>
        <taxon>Euarchontoglires</taxon>
        <taxon>Primates</taxon>
        <taxon>Haplorrhini</taxon>
        <taxon>Catarrhini</taxon>
        <taxon>Hominidae</taxon>
        <taxon>Pan</taxon>
    </lineage>
</organism>
<dbReference type="UniPathway" id="UPA00222"/>
<evidence type="ECO:0000313" key="16">
    <source>
        <dbReference type="Proteomes" id="UP000236370"/>
    </source>
</evidence>
<keyword evidence="13" id="KW-0106">Calcium</keyword>
<sequence length="71" mass="7918">MAPAADREGYWGPTTSTLDWCEENYSVTWYIAEFCSFLPSSLKSNLKLVSTRQASFLVLGLWAGRGDIPVI</sequence>
<dbReference type="AlphaFoldDB" id="A0A2J8MBG0"/>
<dbReference type="GO" id="GO:0046872">
    <property type="term" value="F:metal ion binding"/>
    <property type="evidence" value="ECO:0007669"/>
    <property type="project" value="UniProtKB-KW"/>
</dbReference>
<evidence type="ECO:0000256" key="2">
    <source>
        <dbReference type="ARBA" id="ARBA00004760"/>
    </source>
</evidence>
<comment type="subcellular location">
    <subcellularLocation>
        <location evidence="1">Membrane</location>
        <topology evidence="1">Multi-pass membrane protein</topology>
    </subcellularLocation>
</comment>
<evidence type="ECO:0000256" key="14">
    <source>
        <dbReference type="RuleBase" id="RU364079"/>
    </source>
</evidence>
<evidence type="ECO:0000256" key="12">
    <source>
        <dbReference type="ARBA" id="ARBA00049511"/>
    </source>
</evidence>
<dbReference type="EMBL" id="NBAG03000261">
    <property type="protein sequence ID" value="PNI56855.1"/>
    <property type="molecule type" value="Genomic_DNA"/>
</dbReference>
<keyword evidence="7" id="KW-0746">Sphingolipid metabolism</keyword>
<keyword evidence="13" id="KW-0479">Metal-binding</keyword>